<keyword evidence="1" id="KW-0812">Transmembrane</keyword>
<evidence type="ECO:0000256" key="1">
    <source>
        <dbReference type="SAM" id="Phobius"/>
    </source>
</evidence>
<organism evidence="2 3">
    <name type="scientific">Salinactinospora qingdaonensis</name>
    <dbReference type="NCBI Taxonomy" id="702744"/>
    <lineage>
        <taxon>Bacteria</taxon>
        <taxon>Bacillati</taxon>
        <taxon>Actinomycetota</taxon>
        <taxon>Actinomycetes</taxon>
        <taxon>Streptosporangiales</taxon>
        <taxon>Nocardiopsidaceae</taxon>
        <taxon>Salinactinospora</taxon>
    </lineage>
</organism>
<accession>A0ABP7G823</accession>
<dbReference type="Proteomes" id="UP001500908">
    <property type="component" value="Unassembled WGS sequence"/>
</dbReference>
<reference evidence="3" key="1">
    <citation type="journal article" date="2019" name="Int. J. Syst. Evol. Microbiol.">
        <title>The Global Catalogue of Microorganisms (GCM) 10K type strain sequencing project: providing services to taxonomists for standard genome sequencing and annotation.</title>
        <authorList>
            <consortium name="The Broad Institute Genomics Platform"/>
            <consortium name="The Broad Institute Genome Sequencing Center for Infectious Disease"/>
            <person name="Wu L."/>
            <person name="Ma J."/>
        </authorList>
    </citation>
    <scope>NUCLEOTIDE SEQUENCE [LARGE SCALE GENOMIC DNA]</scope>
    <source>
        <strain evidence="3">JCM 17137</strain>
    </source>
</reference>
<evidence type="ECO:0008006" key="4">
    <source>
        <dbReference type="Google" id="ProtNLM"/>
    </source>
</evidence>
<protein>
    <recommendedName>
        <fullName evidence="4">DNA-directed RNA polymerase specialized sigma subunit, sigma24 family</fullName>
    </recommendedName>
</protein>
<dbReference type="EMBL" id="BAABDD010000022">
    <property type="protein sequence ID" value="GAA3756238.1"/>
    <property type="molecule type" value="Genomic_DNA"/>
</dbReference>
<evidence type="ECO:0000313" key="2">
    <source>
        <dbReference type="EMBL" id="GAA3756238.1"/>
    </source>
</evidence>
<feature type="transmembrane region" description="Helical" evidence="1">
    <location>
        <begin position="158"/>
        <end position="178"/>
    </location>
</feature>
<evidence type="ECO:0000313" key="3">
    <source>
        <dbReference type="Proteomes" id="UP001500908"/>
    </source>
</evidence>
<sequence length="201" mass="21695">MIMTDRELAKALRSPSVSPTRACGRLFDVYGEELYQRCLARLRDPDVAQTALRDTFVVAYSHIHHLPDPCQLRDWLVALADAECERHRPTIEAAEVLSPPAQLAAGGSSLLRLRVLSGITAPELAGYRAHVARRAARFGRDGFPLAAGQRPRARPSSYVLPGLVVAFCAVVLVTFVLIELAGLGPTPLSALIGSPGPLRPT</sequence>
<comment type="caution">
    <text evidence="2">The sequence shown here is derived from an EMBL/GenBank/DDBJ whole genome shotgun (WGS) entry which is preliminary data.</text>
</comment>
<keyword evidence="1" id="KW-0472">Membrane</keyword>
<keyword evidence="3" id="KW-1185">Reference proteome</keyword>
<gene>
    <name evidence="2" type="ORF">GCM10022402_38390</name>
</gene>
<name>A0ABP7G823_9ACTN</name>
<dbReference type="Gene3D" id="1.10.1740.10">
    <property type="match status" value="1"/>
</dbReference>
<keyword evidence="1" id="KW-1133">Transmembrane helix</keyword>
<proteinExistence type="predicted"/>
<dbReference type="SUPFAM" id="SSF88946">
    <property type="entry name" value="Sigma2 domain of RNA polymerase sigma factors"/>
    <property type="match status" value="1"/>
</dbReference>
<dbReference type="InterPro" id="IPR013325">
    <property type="entry name" value="RNA_pol_sigma_r2"/>
</dbReference>